<dbReference type="EMBL" id="JADILZ010000099">
    <property type="protein sequence ID" value="MBO8479242.1"/>
    <property type="molecule type" value="Genomic_DNA"/>
</dbReference>
<dbReference type="InterPro" id="IPR051461">
    <property type="entry name" value="UPF0750_membrane"/>
</dbReference>
<organism evidence="8 9">
    <name type="scientific">Candidatus Cryptobacteroides excrementipullorum</name>
    <dbReference type="NCBI Taxonomy" id="2840761"/>
    <lineage>
        <taxon>Bacteria</taxon>
        <taxon>Pseudomonadati</taxon>
        <taxon>Bacteroidota</taxon>
        <taxon>Bacteroidia</taxon>
        <taxon>Bacteroidales</taxon>
        <taxon>Candidatus Cryptobacteroides</taxon>
    </lineage>
</organism>
<keyword evidence="3 6" id="KW-0812">Transmembrane</keyword>
<dbReference type="GO" id="GO:0005886">
    <property type="term" value="C:plasma membrane"/>
    <property type="evidence" value="ECO:0007669"/>
    <property type="project" value="UniProtKB-SubCell"/>
</dbReference>
<name>A0A9D9IUF1_9BACT</name>
<evidence type="ECO:0000256" key="6">
    <source>
        <dbReference type="SAM" id="Phobius"/>
    </source>
</evidence>
<comment type="caution">
    <text evidence="8">The sequence shown here is derived from an EMBL/GenBank/DDBJ whole genome shotgun (WGS) entry which is preliminary data.</text>
</comment>
<dbReference type="Gene3D" id="3.30.70.120">
    <property type="match status" value="1"/>
</dbReference>
<evidence type="ECO:0000259" key="7">
    <source>
        <dbReference type="Pfam" id="PF10035"/>
    </source>
</evidence>
<evidence type="ECO:0000256" key="3">
    <source>
        <dbReference type="ARBA" id="ARBA00022692"/>
    </source>
</evidence>
<evidence type="ECO:0000313" key="9">
    <source>
        <dbReference type="Proteomes" id="UP000823771"/>
    </source>
</evidence>
<dbReference type="AlphaFoldDB" id="A0A9D9IUF1"/>
<dbReference type="Pfam" id="PF10035">
    <property type="entry name" value="DUF2179"/>
    <property type="match status" value="1"/>
</dbReference>
<reference evidence="8" key="2">
    <citation type="journal article" date="2021" name="PeerJ">
        <title>Extensive microbial diversity within the chicken gut microbiome revealed by metagenomics and culture.</title>
        <authorList>
            <person name="Gilroy R."/>
            <person name="Ravi A."/>
            <person name="Getino M."/>
            <person name="Pursley I."/>
            <person name="Horton D.L."/>
            <person name="Alikhan N.F."/>
            <person name="Baker D."/>
            <person name="Gharbi K."/>
            <person name="Hall N."/>
            <person name="Watson M."/>
            <person name="Adriaenssens E.M."/>
            <person name="Foster-Nyarko E."/>
            <person name="Jarju S."/>
            <person name="Secka A."/>
            <person name="Antonio M."/>
            <person name="Oren A."/>
            <person name="Chaudhuri R.R."/>
            <person name="La Ragione R."/>
            <person name="Hildebrand F."/>
            <person name="Pallen M.J."/>
        </authorList>
    </citation>
    <scope>NUCLEOTIDE SEQUENCE</scope>
    <source>
        <strain evidence="8">2478</strain>
    </source>
</reference>
<reference evidence="8" key="1">
    <citation type="submission" date="2020-10" db="EMBL/GenBank/DDBJ databases">
        <authorList>
            <person name="Gilroy R."/>
        </authorList>
    </citation>
    <scope>NUCLEOTIDE SEQUENCE</scope>
    <source>
        <strain evidence="8">2478</strain>
    </source>
</reference>
<feature type="transmembrane region" description="Helical" evidence="6">
    <location>
        <begin position="164"/>
        <end position="183"/>
    </location>
</feature>
<dbReference type="InterPro" id="IPR015867">
    <property type="entry name" value="N-reg_PII/ATP_PRibTrfase_C"/>
</dbReference>
<keyword evidence="2" id="KW-1003">Cell membrane</keyword>
<feature type="transmembrane region" description="Helical" evidence="6">
    <location>
        <begin position="87"/>
        <end position="105"/>
    </location>
</feature>
<feature type="transmembrane region" description="Helical" evidence="6">
    <location>
        <begin position="50"/>
        <end position="75"/>
    </location>
</feature>
<dbReference type="InterPro" id="IPR003740">
    <property type="entry name" value="YitT"/>
</dbReference>
<dbReference type="PANTHER" id="PTHR33545:SF5">
    <property type="entry name" value="UPF0750 MEMBRANE PROTEIN YITT"/>
    <property type="match status" value="1"/>
</dbReference>
<proteinExistence type="predicted"/>
<keyword evidence="5 6" id="KW-0472">Membrane</keyword>
<evidence type="ECO:0000256" key="4">
    <source>
        <dbReference type="ARBA" id="ARBA00022989"/>
    </source>
</evidence>
<dbReference type="Pfam" id="PF02588">
    <property type="entry name" value="YitT_membrane"/>
    <property type="match status" value="1"/>
</dbReference>
<gene>
    <name evidence="8" type="ORF">IAB80_10205</name>
</gene>
<evidence type="ECO:0000313" key="8">
    <source>
        <dbReference type="EMBL" id="MBO8479242.1"/>
    </source>
</evidence>
<feature type="transmembrane region" description="Helical" evidence="6">
    <location>
        <begin position="117"/>
        <end position="137"/>
    </location>
</feature>
<sequence length="320" mass="34463">MKTNLKTSAWTLLKEYTLITVGLLSYVMGWAVFLIPNNLVGGGVSGLSAIIYYATGLQMGYSYLIINTLLLLISLKIIGFGFGWKTVYAIIFASTMLNVLPPLIPESITQELAVSNGKLLCTIIGGIMSGVGIGMSISQGGSTGGTDIIALIVGKYRNISPGRLILAMDVVIILSSMIFPSYTASGELVPFPEKLATAVYGLILITVSGYSVDLYLSGSKQSVQVFIFSRKYQEIADSVAYGMGRGVTLIPAEGWYTKTSSHVLMVVTRKADLNVLLRYVKSIDPHAFLSVSSAMGVYGQGFDSISVKSSRRDDKKEKKQ</sequence>
<dbReference type="PANTHER" id="PTHR33545">
    <property type="entry name" value="UPF0750 MEMBRANE PROTEIN YITT-RELATED"/>
    <property type="match status" value="1"/>
</dbReference>
<feature type="domain" description="DUF2179" evidence="7">
    <location>
        <begin position="245"/>
        <end position="299"/>
    </location>
</feature>
<feature type="transmembrane region" description="Helical" evidence="6">
    <location>
        <begin position="195"/>
        <end position="216"/>
    </location>
</feature>
<evidence type="ECO:0000256" key="5">
    <source>
        <dbReference type="ARBA" id="ARBA00023136"/>
    </source>
</evidence>
<keyword evidence="4 6" id="KW-1133">Transmembrane helix</keyword>
<dbReference type="PIRSF" id="PIRSF006483">
    <property type="entry name" value="Membrane_protein_YitT"/>
    <property type="match status" value="1"/>
</dbReference>
<feature type="transmembrane region" description="Helical" evidence="6">
    <location>
        <begin position="12"/>
        <end position="35"/>
    </location>
</feature>
<evidence type="ECO:0000256" key="2">
    <source>
        <dbReference type="ARBA" id="ARBA00022475"/>
    </source>
</evidence>
<dbReference type="InterPro" id="IPR019264">
    <property type="entry name" value="DUF2179"/>
</dbReference>
<dbReference type="Proteomes" id="UP000823771">
    <property type="component" value="Unassembled WGS sequence"/>
</dbReference>
<comment type="subcellular location">
    <subcellularLocation>
        <location evidence="1">Cell membrane</location>
        <topology evidence="1">Multi-pass membrane protein</topology>
    </subcellularLocation>
</comment>
<evidence type="ECO:0000256" key="1">
    <source>
        <dbReference type="ARBA" id="ARBA00004651"/>
    </source>
</evidence>
<dbReference type="CDD" id="cd16380">
    <property type="entry name" value="YitT_C"/>
    <property type="match status" value="1"/>
</dbReference>
<accession>A0A9D9IUF1</accession>
<protein>
    <submittedName>
        <fullName evidence="8">YitT family protein</fullName>
    </submittedName>
</protein>